<gene>
    <name evidence="1" type="ORF">LCGC14_2209430</name>
</gene>
<proteinExistence type="predicted"/>
<dbReference type="EMBL" id="LAZR01029289">
    <property type="protein sequence ID" value="KKL60026.1"/>
    <property type="molecule type" value="Genomic_DNA"/>
</dbReference>
<name>A0A0F9E1S0_9ZZZZ</name>
<dbReference type="AlphaFoldDB" id="A0A0F9E1S0"/>
<reference evidence="1" key="1">
    <citation type="journal article" date="2015" name="Nature">
        <title>Complex archaea that bridge the gap between prokaryotes and eukaryotes.</title>
        <authorList>
            <person name="Spang A."/>
            <person name="Saw J.H."/>
            <person name="Jorgensen S.L."/>
            <person name="Zaremba-Niedzwiedzka K."/>
            <person name="Martijn J."/>
            <person name="Lind A.E."/>
            <person name="van Eijk R."/>
            <person name="Schleper C."/>
            <person name="Guy L."/>
            <person name="Ettema T.J."/>
        </authorList>
    </citation>
    <scope>NUCLEOTIDE SEQUENCE</scope>
</reference>
<accession>A0A0F9E1S0</accession>
<evidence type="ECO:0000313" key="1">
    <source>
        <dbReference type="EMBL" id="KKL60026.1"/>
    </source>
</evidence>
<protein>
    <submittedName>
        <fullName evidence="1">Uncharacterized protein</fullName>
    </submittedName>
</protein>
<organism evidence="1">
    <name type="scientific">marine sediment metagenome</name>
    <dbReference type="NCBI Taxonomy" id="412755"/>
    <lineage>
        <taxon>unclassified sequences</taxon>
        <taxon>metagenomes</taxon>
        <taxon>ecological metagenomes</taxon>
    </lineage>
</organism>
<comment type="caution">
    <text evidence="1">The sequence shown here is derived from an EMBL/GenBank/DDBJ whole genome shotgun (WGS) entry which is preliminary data.</text>
</comment>
<sequence length="79" mass="9262">MLYKVGDKVKYMGYEATIEAIDYTEHASQFRLGSIQELPDVVVFCHPRHPGWGFSATPEEWEISEEKRSELYANWPYSF</sequence>